<feature type="region of interest" description="Disordered" evidence="15">
    <location>
        <begin position="1"/>
        <end position="28"/>
    </location>
</feature>
<evidence type="ECO:0000256" key="4">
    <source>
        <dbReference type="ARBA" id="ARBA00022723"/>
    </source>
</evidence>
<evidence type="ECO:0000256" key="7">
    <source>
        <dbReference type="ARBA" id="ARBA00023179"/>
    </source>
</evidence>
<comment type="caution">
    <text evidence="17">The sequence shown here is derived from an EMBL/GenBank/DDBJ whole genome shotgun (WGS) entry which is preliminary data.</text>
</comment>
<reference evidence="17" key="1">
    <citation type="submission" date="2021-04" db="EMBL/GenBank/DDBJ databases">
        <authorList>
            <consortium name="Molecular Ecology Group"/>
        </authorList>
    </citation>
    <scope>NUCLEOTIDE SEQUENCE</scope>
</reference>
<dbReference type="GO" id="GO:0016528">
    <property type="term" value="C:sarcoplasm"/>
    <property type="evidence" value="ECO:0007669"/>
    <property type="project" value="UniProtKB-SubCell"/>
</dbReference>
<dbReference type="GO" id="GO:0019825">
    <property type="term" value="F:oxygen binding"/>
    <property type="evidence" value="ECO:0007669"/>
    <property type="project" value="InterPro"/>
</dbReference>
<dbReference type="InterPro" id="IPR009050">
    <property type="entry name" value="Globin-like_sf"/>
</dbReference>
<comment type="catalytic activity">
    <reaction evidence="13">
        <text>H2O2 + AH2 = A + 2 H2O</text>
        <dbReference type="Rhea" id="RHEA:30275"/>
        <dbReference type="ChEBI" id="CHEBI:13193"/>
        <dbReference type="ChEBI" id="CHEBI:15377"/>
        <dbReference type="ChEBI" id="CHEBI:16240"/>
        <dbReference type="ChEBI" id="CHEBI:17499"/>
    </reaction>
</comment>
<evidence type="ECO:0000256" key="2">
    <source>
        <dbReference type="ARBA" id="ARBA00022490"/>
    </source>
</evidence>
<gene>
    <name evidence="17" type="ORF">CUNI_LOCUS726</name>
</gene>
<keyword evidence="14" id="KW-0813">Transport</keyword>
<evidence type="ECO:0000256" key="9">
    <source>
        <dbReference type="ARBA" id="ARBA00044498"/>
    </source>
</evidence>
<dbReference type="PANTHER" id="PTHR46458:SF5">
    <property type="entry name" value="GLOBIN FAMILY PROFILE DOMAIN-CONTAINING PROTEIN"/>
    <property type="match status" value="1"/>
</dbReference>
<keyword evidence="14" id="KW-0561">Oxygen transport</keyword>
<comment type="subcellular location">
    <subcellularLocation>
        <location evidence="9">Cytoplasm</location>
        <location evidence="9">Sarcoplasm</location>
    </subcellularLocation>
</comment>
<feature type="domain" description="Globin" evidence="16">
    <location>
        <begin position="29"/>
        <end position="178"/>
    </location>
</feature>
<dbReference type="InterPro" id="IPR050532">
    <property type="entry name" value="Globin-like_OT"/>
</dbReference>
<dbReference type="InterPro" id="IPR002335">
    <property type="entry name" value="Myoglobin"/>
</dbReference>
<keyword evidence="7" id="KW-0514">Muscle protein</keyword>
<evidence type="ECO:0000256" key="11">
    <source>
        <dbReference type="ARBA" id="ARBA00044553"/>
    </source>
</evidence>
<dbReference type="OrthoDB" id="6344802at2759"/>
<dbReference type="Gene3D" id="1.10.490.10">
    <property type="entry name" value="Globins"/>
    <property type="match status" value="1"/>
</dbReference>
<evidence type="ECO:0000256" key="12">
    <source>
        <dbReference type="ARBA" id="ARBA00048118"/>
    </source>
</evidence>
<dbReference type="GO" id="GO:0005344">
    <property type="term" value="F:oxygen carrier activity"/>
    <property type="evidence" value="ECO:0007669"/>
    <property type="project" value="UniProtKB-KW"/>
</dbReference>
<comment type="similarity">
    <text evidence="14">Belongs to the globin family.</text>
</comment>
<dbReference type="Proteomes" id="UP000678393">
    <property type="component" value="Unassembled WGS sequence"/>
</dbReference>
<evidence type="ECO:0000256" key="8">
    <source>
        <dbReference type="ARBA" id="ARBA00030087"/>
    </source>
</evidence>
<keyword evidence="3 14" id="KW-0349">Heme</keyword>
<evidence type="ECO:0000256" key="14">
    <source>
        <dbReference type="RuleBase" id="RU000356"/>
    </source>
</evidence>
<dbReference type="InterPro" id="IPR012292">
    <property type="entry name" value="Globin/Proto"/>
</dbReference>
<evidence type="ECO:0000313" key="17">
    <source>
        <dbReference type="EMBL" id="CAG5115168.1"/>
    </source>
</evidence>
<dbReference type="GO" id="GO:0020037">
    <property type="term" value="F:heme binding"/>
    <property type="evidence" value="ECO:0007669"/>
    <property type="project" value="InterPro"/>
</dbReference>
<dbReference type="GO" id="GO:0016491">
    <property type="term" value="F:oxidoreductase activity"/>
    <property type="evidence" value="ECO:0007669"/>
    <property type="project" value="UniProtKB-KW"/>
</dbReference>
<evidence type="ECO:0000259" key="16">
    <source>
        <dbReference type="PROSITE" id="PS01033"/>
    </source>
</evidence>
<keyword evidence="18" id="KW-1185">Reference proteome</keyword>
<comment type="catalytic activity">
    <reaction evidence="12">
        <text>Fe(III)-heme b-[protein] + nitric oxide + H2O = Fe(II)-heme b-[protein] + nitrite + 2 H(+)</text>
        <dbReference type="Rhea" id="RHEA:77711"/>
        <dbReference type="Rhea" id="RHEA-COMP:18975"/>
        <dbReference type="Rhea" id="RHEA-COMP:18976"/>
        <dbReference type="ChEBI" id="CHEBI:15377"/>
        <dbReference type="ChEBI" id="CHEBI:15378"/>
        <dbReference type="ChEBI" id="CHEBI:16301"/>
        <dbReference type="ChEBI" id="CHEBI:16480"/>
        <dbReference type="ChEBI" id="CHEBI:55376"/>
        <dbReference type="ChEBI" id="CHEBI:60344"/>
    </reaction>
    <physiologicalReaction direction="right-to-left" evidence="12">
        <dbReference type="Rhea" id="RHEA:77713"/>
    </physiologicalReaction>
</comment>
<sequence length="178" mass="20316">MAEGASINSGGGGDTRGSHQPPTPDPRLPLTAMQIFKLKKNWKGVKRRLDDTGVEMLIRLFRLEPSTQAQFRDIRHLDTEEQLRTSEELEKHGGAMMASLDEIVNNIENVDEALEKMSQVAQQHRQIQGFTAEQFLLMEQPFLDAIRIILEDRFTDNMDTIYRILIKFILDHLVKAAS</sequence>
<evidence type="ECO:0000256" key="10">
    <source>
        <dbReference type="ARBA" id="ARBA00044552"/>
    </source>
</evidence>
<evidence type="ECO:0000256" key="1">
    <source>
        <dbReference type="ARBA" id="ARBA00013895"/>
    </source>
</evidence>
<keyword evidence="5" id="KW-0560">Oxidoreductase</keyword>
<dbReference type="PROSITE" id="PS01033">
    <property type="entry name" value="GLOBIN"/>
    <property type="match status" value="1"/>
</dbReference>
<dbReference type="PANTHER" id="PTHR46458">
    <property type="entry name" value="BLR2807 PROTEIN"/>
    <property type="match status" value="1"/>
</dbReference>
<evidence type="ECO:0000256" key="6">
    <source>
        <dbReference type="ARBA" id="ARBA00023004"/>
    </source>
</evidence>
<keyword evidence="4" id="KW-0479">Metal-binding</keyword>
<dbReference type="InterPro" id="IPR000971">
    <property type="entry name" value="Globin"/>
</dbReference>
<evidence type="ECO:0000313" key="18">
    <source>
        <dbReference type="Proteomes" id="UP000678393"/>
    </source>
</evidence>
<name>A0A8S3YFK5_9EUPU</name>
<evidence type="ECO:0000256" key="3">
    <source>
        <dbReference type="ARBA" id="ARBA00022617"/>
    </source>
</evidence>
<accession>A0A8S3YFK5</accession>
<dbReference type="GO" id="GO:0046872">
    <property type="term" value="F:metal ion binding"/>
    <property type="evidence" value="ECO:0007669"/>
    <property type="project" value="UniProtKB-KW"/>
</dbReference>
<evidence type="ECO:0000256" key="13">
    <source>
        <dbReference type="ARBA" id="ARBA00049931"/>
    </source>
</evidence>
<proteinExistence type="inferred from homology"/>
<dbReference type="AlphaFoldDB" id="A0A8S3YFK5"/>
<dbReference type="SUPFAM" id="SSF46458">
    <property type="entry name" value="Globin-like"/>
    <property type="match status" value="1"/>
</dbReference>
<keyword evidence="2" id="KW-0963">Cytoplasm</keyword>
<dbReference type="EMBL" id="CAJHNH020000083">
    <property type="protein sequence ID" value="CAG5115168.1"/>
    <property type="molecule type" value="Genomic_DNA"/>
</dbReference>
<organism evidence="17 18">
    <name type="scientific">Candidula unifasciata</name>
    <dbReference type="NCBI Taxonomy" id="100452"/>
    <lineage>
        <taxon>Eukaryota</taxon>
        <taxon>Metazoa</taxon>
        <taxon>Spiralia</taxon>
        <taxon>Lophotrochozoa</taxon>
        <taxon>Mollusca</taxon>
        <taxon>Gastropoda</taxon>
        <taxon>Heterobranchia</taxon>
        <taxon>Euthyneura</taxon>
        <taxon>Panpulmonata</taxon>
        <taxon>Eupulmonata</taxon>
        <taxon>Stylommatophora</taxon>
        <taxon>Helicina</taxon>
        <taxon>Helicoidea</taxon>
        <taxon>Geomitridae</taxon>
        <taxon>Candidula</taxon>
    </lineage>
</organism>
<dbReference type="PRINTS" id="PR00613">
    <property type="entry name" value="MYOGLOBIN"/>
</dbReference>
<keyword evidence="6" id="KW-0408">Iron</keyword>
<dbReference type="SMR" id="A0A8S3YFK5"/>
<dbReference type="Pfam" id="PF00042">
    <property type="entry name" value="Globin"/>
    <property type="match status" value="1"/>
</dbReference>
<evidence type="ECO:0000256" key="5">
    <source>
        <dbReference type="ARBA" id="ARBA00023002"/>
    </source>
</evidence>
<evidence type="ECO:0000256" key="15">
    <source>
        <dbReference type="SAM" id="MobiDB-lite"/>
    </source>
</evidence>
<protein>
    <recommendedName>
        <fullName evidence="1">Globin</fullName>
    </recommendedName>
    <alternativeName>
        <fullName evidence="8">Myoglobin</fullName>
    </alternativeName>
    <alternativeName>
        <fullName evidence="10">Nitrite reductase MB</fullName>
    </alternativeName>
    <alternativeName>
        <fullName evidence="11">Pseudoperoxidase MB</fullName>
    </alternativeName>
</protein>